<dbReference type="OrthoDB" id="5973539at2759"/>
<evidence type="ECO:0000313" key="3">
    <source>
        <dbReference type="Proteomes" id="UP000799324"/>
    </source>
</evidence>
<gene>
    <name evidence="2" type="ORF">K491DRAFT_758764</name>
</gene>
<evidence type="ECO:0000313" key="2">
    <source>
        <dbReference type="EMBL" id="KAF2654656.1"/>
    </source>
</evidence>
<protein>
    <recommendedName>
        <fullName evidence="4">BZIP domain-containing protein</fullName>
    </recommendedName>
</protein>
<dbReference type="AlphaFoldDB" id="A0A6A6T432"/>
<dbReference type="PANTHER" id="PTHR38116">
    <property type="entry name" value="CHROMOSOME 7, WHOLE GENOME SHOTGUN SEQUENCE"/>
    <property type="match status" value="1"/>
</dbReference>
<organism evidence="2 3">
    <name type="scientific">Lophiostoma macrostomum CBS 122681</name>
    <dbReference type="NCBI Taxonomy" id="1314788"/>
    <lineage>
        <taxon>Eukaryota</taxon>
        <taxon>Fungi</taxon>
        <taxon>Dikarya</taxon>
        <taxon>Ascomycota</taxon>
        <taxon>Pezizomycotina</taxon>
        <taxon>Dothideomycetes</taxon>
        <taxon>Pleosporomycetidae</taxon>
        <taxon>Pleosporales</taxon>
        <taxon>Lophiostomataceae</taxon>
        <taxon>Lophiostoma</taxon>
    </lineage>
</organism>
<feature type="compositionally biased region" description="Basic and acidic residues" evidence="1">
    <location>
        <begin position="14"/>
        <end position="29"/>
    </location>
</feature>
<dbReference type="CDD" id="cd14688">
    <property type="entry name" value="bZIP_YAP"/>
    <property type="match status" value="1"/>
</dbReference>
<dbReference type="PANTHER" id="PTHR38116:SF5">
    <property type="entry name" value="BZIP DOMAIN-CONTAINING PROTEIN"/>
    <property type="match status" value="1"/>
</dbReference>
<sequence>MVESTSDGRKKRKITESRRQQGREAQKRYRENKKRRVRSLANTSSAAPGSSQEVSHNGLLPETPTSIDVATEAPVWVEQELLLQETLTSLTDANTFMAQNGMAKTPWDDIDTHLTSRVSCESLIPRDSFIRIHGYCYIKACIENAISMGYDFSIARASPDNGDCLRSVWHQSTAPYLNSAPHVLTVASQTPDLAPSANQLQYTHDLYIDCLPFPDLREKIMALRAVTPKVFDEYDFKCDIHFHEAFKCWGPTPWEKRSWEVQAWFLKKWWMITGGEYGELGNLSRWWRILRGQAA</sequence>
<dbReference type="Pfam" id="PF11905">
    <property type="entry name" value="DUF3425"/>
    <property type="match status" value="1"/>
</dbReference>
<dbReference type="EMBL" id="MU004360">
    <property type="protein sequence ID" value="KAF2654656.1"/>
    <property type="molecule type" value="Genomic_DNA"/>
</dbReference>
<accession>A0A6A6T432</accession>
<proteinExistence type="predicted"/>
<evidence type="ECO:0008006" key="4">
    <source>
        <dbReference type="Google" id="ProtNLM"/>
    </source>
</evidence>
<name>A0A6A6T432_9PLEO</name>
<feature type="region of interest" description="Disordered" evidence="1">
    <location>
        <begin position="1"/>
        <end position="64"/>
    </location>
</feature>
<reference evidence="2" key="1">
    <citation type="journal article" date="2020" name="Stud. Mycol.">
        <title>101 Dothideomycetes genomes: a test case for predicting lifestyles and emergence of pathogens.</title>
        <authorList>
            <person name="Haridas S."/>
            <person name="Albert R."/>
            <person name="Binder M."/>
            <person name="Bloem J."/>
            <person name="Labutti K."/>
            <person name="Salamov A."/>
            <person name="Andreopoulos B."/>
            <person name="Baker S."/>
            <person name="Barry K."/>
            <person name="Bills G."/>
            <person name="Bluhm B."/>
            <person name="Cannon C."/>
            <person name="Castanera R."/>
            <person name="Culley D."/>
            <person name="Daum C."/>
            <person name="Ezra D."/>
            <person name="Gonzalez J."/>
            <person name="Henrissat B."/>
            <person name="Kuo A."/>
            <person name="Liang C."/>
            <person name="Lipzen A."/>
            <person name="Lutzoni F."/>
            <person name="Magnuson J."/>
            <person name="Mondo S."/>
            <person name="Nolan M."/>
            <person name="Ohm R."/>
            <person name="Pangilinan J."/>
            <person name="Park H.-J."/>
            <person name="Ramirez L."/>
            <person name="Alfaro M."/>
            <person name="Sun H."/>
            <person name="Tritt A."/>
            <person name="Yoshinaga Y."/>
            <person name="Zwiers L.-H."/>
            <person name="Turgeon B."/>
            <person name="Goodwin S."/>
            <person name="Spatafora J."/>
            <person name="Crous P."/>
            <person name="Grigoriev I."/>
        </authorList>
    </citation>
    <scope>NUCLEOTIDE SEQUENCE</scope>
    <source>
        <strain evidence="2">CBS 122681</strain>
    </source>
</reference>
<feature type="compositionally biased region" description="Polar residues" evidence="1">
    <location>
        <begin position="40"/>
        <end position="55"/>
    </location>
</feature>
<keyword evidence="3" id="KW-1185">Reference proteome</keyword>
<evidence type="ECO:0000256" key="1">
    <source>
        <dbReference type="SAM" id="MobiDB-lite"/>
    </source>
</evidence>
<dbReference type="InterPro" id="IPR021833">
    <property type="entry name" value="DUF3425"/>
</dbReference>
<dbReference type="Proteomes" id="UP000799324">
    <property type="component" value="Unassembled WGS sequence"/>
</dbReference>
<dbReference type="Gene3D" id="1.20.5.170">
    <property type="match status" value="1"/>
</dbReference>